<evidence type="ECO:0000256" key="5">
    <source>
        <dbReference type="SAM" id="MobiDB-lite"/>
    </source>
</evidence>
<keyword evidence="4 6" id="KW-0472">Membrane</keyword>
<feature type="transmembrane region" description="Helical" evidence="6">
    <location>
        <begin position="466"/>
        <end position="487"/>
    </location>
</feature>
<evidence type="ECO:0000313" key="9">
    <source>
        <dbReference type="Proteomes" id="UP000054144"/>
    </source>
</evidence>
<keyword evidence="9" id="KW-1185">Reference proteome</keyword>
<sequence>MPVENDPRQWSPLRKNICLALISSGAMISGLASNIQNPAIQNMEEDLPATASEISWSLSLFILIQGAAPILWSAISEVKGRRIVYLVSLSIFTVGSIIVATSQSIGLVIGFRCAQAAGSSAVFAIGSATLADIFEPSERGSKMGIYYAAPMLGPSLASVLGGALTQAFDWRGVFWFLSIVSGSCLVGFLLFFRDTYRRERSMAYQAVLKKHLRAQMRAALKSQETTHTIVQELEDEKATAKDRGKSEACDESQHPADLEKRVQRPALPEVKVTLRDVNPFAPVWLIVQRWNNVNILFASGLLFSFNFVVTYDTSRILGSTYGYSALNIGFVLLAYGTGCMAGSIIGGRWSDYKLAQLTKANNDISYPEMRLRSTLIGLPFFPLFVAGYGWIAYEHVHIAAVCVMLWICGFFSTWVYASTLAYIVDANVGRSSTAVATNSCFRGVSAFVGTEIVVPIQVLFDRRFLLGWLFTIWAFLMFISSALILLVMCKGNAWREAGVERELRRQQRKRHPAGDVVFQPSHSTQPATPHLERVTSQVRRTILSSSSERLLIFHDFRCP</sequence>
<feature type="transmembrane region" description="Helical" evidence="6">
    <location>
        <begin position="435"/>
        <end position="460"/>
    </location>
</feature>
<dbReference type="GO" id="GO:0022857">
    <property type="term" value="F:transmembrane transporter activity"/>
    <property type="evidence" value="ECO:0007669"/>
    <property type="project" value="InterPro"/>
</dbReference>
<dbReference type="SUPFAM" id="SSF103473">
    <property type="entry name" value="MFS general substrate transporter"/>
    <property type="match status" value="1"/>
</dbReference>
<dbReference type="InterPro" id="IPR011701">
    <property type="entry name" value="MFS"/>
</dbReference>
<feature type="transmembrane region" description="Helical" evidence="6">
    <location>
        <begin position="54"/>
        <end position="72"/>
    </location>
</feature>
<comment type="subcellular location">
    <subcellularLocation>
        <location evidence="1">Membrane</location>
        <topology evidence="1">Multi-pass membrane protein</topology>
    </subcellularLocation>
</comment>
<dbReference type="Pfam" id="PF07690">
    <property type="entry name" value="MFS_1"/>
    <property type="match status" value="1"/>
</dbReference>
<dbReference type="InterPro" id="IPR036259">
    <property type="entry name" value="MFS_trans_sf"/>
</dbReference>
<dbReference type="EMBL" id="KN881643">
    <property type="protein sequence ID" value="KIY52437.1"/>
    <property type="molecule type" value="Genomic_DNA"/>
</dbReference>
<proteinExistence type="predicted"/>
<dbReference type="PANTHER" id="PTHR23502">
    <property type="entry name" value="MAJOR FACILITATOR SUPERFAMILY"/>
    <property type="match status" value="1"/>
</dbReference>
<feature type="transmembrane region" description="Helical" evidence="6">
    <location>
        <begin position="84"/>
        <end position="110"/>
    </location>
</feature>
<feature type="transmembrane region" description="Helical" evidence="6">
    <location>
        <begin position="146"/>
        <end position="167"/>
    </location>
</feature>
<evidence type="ECO:0000259" key="7">
    <source>
        <dbReference type="PROSITE" id="PS50850"/>
    </source>
</evidence>
<dbReference type="AlphaFoldDB" id="A0A0D7ALJ1"/>
<organism evidence="8 9">
    <name type="scientific">Fistulina hepatica ATCC 64428</name>
    <dbReference type="NCBI Taxonomy" id="1128425"/>
    <lineage>
        <taxon>Eukaryota</taxon>
        <taxon>Fungi</taxon>
        <taxon>Dikarya</taxon>
        <taxon>Basidiomycota</taxon>
        <taxon>Agaricomycotina</taxon>
        <taxon>Agaricomycetes</taxon>
        <taxon>Agaricomycetidae</taxon>
        <taxon>Agaricales</taxon>
        <taxon>Fistulinaceae</taxon>
        <taxon>Fistulina</taxon>
    </lineage>
</organism>
<feature type="transmembrane region" description="Helical" evidence="6">
    <location>
        <begin position="173"/>
        <end position="192"/>
    </location>
</feature>
<feature type="transmembrane region" description="Helical" evidence="6">
    <location>
        <begin position="293"/>
        <end position="311"/>
    </location>
</feature>
<feature type="region of interest" description="Disordered" evidence="5">
    <location>
        <begin position="235"/>
        <end position="256"/>
    </location>
</feature>
<dbReference type="Gene3D" id="1.20.1250.20">
    <property type="entry name" value="MFS general substrate transporter like domains"/>
    <property type="match status" value="1"/>
</dbReference>
<feature type="transmembrane region" description="Helical" evidence="6">
    <location>
        <begin position="116"/>
        <end position="134"/>
    </location>
</feature>
<evidence type="ECO:0000256" key="6">
    <source>
        <dbReference type="SAM" id="Phobius"/>
    </source>
</evidence>
<evidence type="ECO:0000256" key="1">
    <source>
        <dbReference type="ARBA" id="ARBA00004141"/>
    </source>
</evidence>
<dbReference type="Gene3D" id="1.20.1720.10">
    <property type="entry name" value="Multidrug resistance protein D"/>
    <property type="match status" value="1"/>
</dbReference>
<dbReference type="GO" id="GO:0005886">
    <property type="term" value="C:plasma membrane"/>
    <property type="evidence" value="ECO:0007669"/>
    <property type="project" value="TreeGrafter"/>
</dbReference>
<feature type="domain" description="Major facilitator superfamily (MFS) profile" evidence="7">
    <location>
        <begin position="18"/>
        <end position="492"/>
    </location>
</feature>
<keyword evidence="2 6" id="KW-0812">Transmembrane</keyword>
<evidence type="ECO:0000256" key="4">
    <source>
        <dbReference type="ARBA" id="ARBA00023136"/>
    </source>
</evidence>
<feature type="transmembrane region" description="Helical" evidence="6">
    <location>
        <begin position="371"/>
        <end position="391"/>
    </location>
</feature>
<gene>
    <name evidence="8" type="ORF">FISHEDRAFT_35321</name>
</gene>
<dbReference type="InterPro" id="IPR020846">
    <property type="entry name" value="MFS_dom"/>
</dbReference>
<feature type="transmembrane region" description="Helical" evidence="6">
    <location>
        <begin position="397"/>
        <end position="423"/>
    </location>
</feature>
<feature type="transmembrane region" description="Helical" evidence="6">
    <location>
        <begin position="323"/>
        <end position="350"/>
    </location>
</feature>
<name>A0A0D7ALJ1_9AGAR</name>
<evidence type="ECO:0000256" key="2">
    <source>
        <dbReference type="ARBA" id="ARBA00022692"/>
    </source>
</evidence>
<dbReference type="PANTHER" id="PTHR23502:SF5">
    <property type="entry name" value="QUINIDINE RESISTANCE PROTEIN 3"/>
    <property type="match status" value="1"/>
</dbReference>
<feature type="transmembrane region" description="Helical" evidence="6">
    <location>
        <begin position="17"/>
        <end position="34"/>
    </location>
</feature>
<evidence type="ECO:0000313" key="8">
    <source>
        <dbReference type="EMBL" id="KIY52437.1"/>
    </source>
</evidence>
<feature type="compositionally biased region" description="Basic and acidic residues" evidence="5">
    <location>
        <begin position="236"/>
        <end position="256"/>
    </location>
</feature>
<dbReference type="PROSITE" id="PS50850">
    <property type="entry name" value="MFS"/>
    <property type="match status" value="1"/>
</dbReference>
<protein>
    <submittedName>
        <fullName evidence="8">MFS general substrate transporter</fullName>
    </submittedName>
</protein>
<reference evidence="8 9" key="1">
    <citation type="journal article" date="2015" name="Fungal Genet. Biol.">
        <title>Evolution of novel wood decay mechanisms in Agaricales revealed by the genome sequences of Fistulina hepatica and Cylindrobasidium torrendii.</title>
        <authorList>
            <person name="Floudas D."/>
            <person name="Held B.W."/>
            <person name="Riley R."/>
            <person name="Nagy L.G."/>
            <person name="Koehler G."/>
            <person name="Ransdell A.S."/>
            <person name="Younus H."/>
            <person name="Chow J."/>
            <person name="Chiniquy J."/>
            <person name="Lipzen A."/>
            <person name="Tritt A."/>
            <person name="Sun H."/>
            <person name="Haridas S."/>
            <person name="LaButti K."/>
            <person name="Ohm R.A."/>
            <person name="Kues U."/>
            <person name="Blanchette R.A."/>
            <person name="Grigoriev I.V."/>
            <person name="Minto R.E."/>
            <person name="Hibbett D.S."/>
        </authorList>
    </citation>
    <scope>NUCLEOTIDE SEQUENCE [LARGE SCALE GENOMIC DNA]</scope>
    <source>
        <strain evidence="8 9">ATCC 64428</strain>
    </source>
</reference>
<accession>A0A0D7ALJ1</accession>
<dbReference type="Proteomes" id="UP000054144">
    <property type="component" value="Unassembled WGS sequence"/>
</dbReference>
<evidence type="ECO:0000256" key="3">
    <source>
        <dbReference type="ARBA" id="ARBA00022989"/>
    </source>
</evidence>
<dbReference type="OrthoDB" id="2585655at2759"/>
<keyword evidence="3 6" id="KW-1133">Transmembrane helix</keyword>